<accession>A0A1H7IPD8</accession>
<gene>
    <name evidence="5" type="ORF">SAMN05660976_00862</name>
</gene>
<dbReference type="AlphaFoldDB" id="A0A1H7IPD8"/>
<evidence type="ECO:0000256" key="2">
    <source>
        <dbReference type="ARBA" id="ARBA00023125"/>
    </source>
</evidence>
<dbReference type="Gene3D" id="1.10.10.10">
    <property type="entry name" value="Winged helix-like DNA-binding domain superfamily/Winged helix DNA-binding domain"/>
    <property type="match status" value="1"/>
</dbReference>
<feature type="domain" description="HTH luxR-type" evidence="4">
    <location>
        <begin position="368"/>
        <end position="433"/>
    </location>
</feature>
<dbReference type="Gene3D" id="3.40.50.300">
    <property type="entry name" value="P-loop containing nucleotide triphosphate hydrolases"/>
    <property type="match status" value="1"/>
</dbReference>
<dbReference type="Proteomes" id="UP000198953">
    <property type="component" value="Unassembled WGS sequence"/>
</dbReference>
<evidence type="ECO:0000313" key="5">
    <source>
        <dbReference type="EMBL" id="SEK63597.1"/>
    </source>
</evidence>
<dbReference type="Pfam" id="PF25873">
    <property type="entry name" value="WHD_MalT"/>
    <property type="match status" value="1"/>
</dbReference>
<dbReference type="SMART" id="SM00421">
    <property type="entry name" value="HTH_LUXR"/>
    <property type="match status" value="1"/>
</dbReference>
<dbReference type="EMBL" id="FOBF01000002">
    <property type="protein sequence ID" value="SEK63597.1"/>
    <property type="molecule type" value="Genomic_DNA"/>
</dbReference>
<name>A0A1H7IPD8_9ACTN</name>
<proteinExistence type="predicted"/>
<keyword evidence="1" id="KW-0805">Transcription regulation</keyword>
<evidence type="ECO:0000313" key="6">
    <source>
        <dbReference type="Proteomes" id="UP000198953"/>
    </source>
</evidence>
<dbReference type="PROSITE" id="PS50043">
    <property type="entry name" value="HTH_LUXR_2"/>
    <property type="match status" value="1"/>
</dbReference>
<dbReference type="SUPFAM" id="SSF46894">
    <property type="entry name" value="C-terminal effector domain of the bipartite response regulators"/>
    <property type="match status" value="1"/>
</dbReference>
<reference evidence="5 6" key="1">
    <citation type="submission" date="2016-10" db="EMBL/GenBank/DDBJ databases">
        <authorList>
            <person name="de Groot N.N."/>
        </authorList>
    </citation>
    <scope>NUCLEOTIDE SEQUENCE [LARGE SCALE GENOMIC DNA]</scope>
    <source>
        <strain evidence="5 6">DSM 43357</strain>
    </source>
</reference>
<evidence type="ECO:0000256" key="3">
    <source>
        <dbReference type="ARBA" id="ARBA00023163"/>
    </source>
</evidence>
<keyword evidence="2" id="KW-0238">DNA-binding</keyword>
<dbReference type="InterPro" id="IPR016032">
    <property type="entry name" value="Sig_transdc_resp-reg_C-effctor"/>
</dbReference>
<evidence type="ECO:0000256" key="1">
    <source>
        <dbReference type="ARBA" id="ARBA00023015"/>
    </source>
</evidence>
<dbReference type="STRING" id="46177.SAMN05660976_00862"/>
<dbReference type="InterPro" id="IPR036388">
    <property type="entry name" value="WH-like_DNA-bd_sf"/>
</dbReference>
<dbReference type="PRINTS" id="PR00038">
    <property type="entry name" value="HTHLUXR"/>
</dbReference>
<dbReference type="CDD" id="cd06170">
    <property type="entry name" value="LuxR_C_like"/>
    <property type="match status" value="1"/>
</dbReference>
<dbReference type="PANTHER" id="PTHR44688:SF16">
    <property type="entry name" value="DNA-BINDING TRANSCRIPTIONAL ACTIVATOR DEVR_DOSR"/>
    <property type="match status" value="1"/>
</dbReference>
<evidence type="ECO:0000259" key="4">
    <source>
        <dbReference type="PROSITE" id="PS50043"/>
    </source>
</evidence>
<dbReference type="GO" id="GO:0003677">
    <property type="term" value="F:DNA binding"/>
    <property type="evidence" value="ECO:0007669"/>
    <property type="project" value="UniProtKB-KW"/>
</dbReference>
<protein>
    <submittedName>
        <fullName evidence="5">AAA ATPase domain-containing protein</fullName>
    </submittedName>
</protein>
<organism evidence="5 6">
    <name type="scientific">Nonomuraea pusilla</name>
    <dbReference type="NCBI Taxonomy" id="46177"/>
    <lineage>
        <taxon>Bacteria</taxon>
        <taxon>Bacillati</taxon>
        <taxon>Actinomycetota</taxon>
        <taxon>Actinomycetes</taxon>
        <taxon>Streptosporangiales</taxon>
        <taxon>Streptosporangiaceae</taxon>
        <taxon>Nonomuraea</taxon>
    </lineage>
</organism>
<sequence length="435" mass="46615">MLPGGEPVITARLTPPRLPATFVGRRRLAARGDVPLVVVTGPAGAGKTLLAADWAATGVLGGTTAWLSPQPRDAAPEVFWTYVLEALRRHGVAPEGVDGPSLARGRAPASRLAAYLSLREEPVVLVIDAFDRVASPQTAAGLHALLRDAGGGLQLVLTSRTPPGLPLHRYRAAGELAEVTGRDLAFQAAETAALLARHGLPPTVEQARVLTSRTEGWAAGLRLWALAATRAADPAAVLDDVEAGHAAVADFLLAEVLDVQPAPVQDLLLRTSVLRRIHPALADALTGRDDAAPILGGLRRANAFVEAAGRSWYRCAPLFSGVLRARLRERHPGLEEELCRRAREWLRERSPGPSPPASGGDRDGREGRVTVVEPLSEREHDVLERVAELMSTEEIAADLFLSVNTVKTHLKSINRKLCASRRGEAVRRARRLKLL</sequence>
<dbReference type="SUPFAM" id="SSF52540">
    <property type="entry name" value="P-loop containing nucleoside triphosphate hydrolases"/>
    <property type="match status" value="1"/>
</dbReference>
<keyword evidence="6" id="KW-1185">Reference proteome</keyword>
<dbReference type="Pfam" id="PF00196">
    <property type="entry name" value="GerE"/>
    <property type="match status" value="1"/>
</dbReference>
<dbReference type="PANTHER" id="PTHR44688">
    <property type="entry name" value="DNA-BINDING TRANSCRIPTIONAL ACTIVATOR DEVR_DOSR"/>
    <property type="match status" value="1"/>
</dbReference>
<dbReference type="GO" id="GO:0006355">
    <property type="term" value="P:regulation of DNA-templated transcription"/>
    <property type="evidence" value="ECO:0007669"/>
    <property type="project" value="InterPro"/>
</dbReference>
<dbReference type="InterPro" id="IPR059106">
    <property type="entry name" value="WHD_MalT"/>
</dbReference>
<dbReference type="InterPro" id="IPR027417">
    <property type="entry name" value="P-loop_NTPase"/>
</dbReference>
<dbReference type="InterPro" id="IPR000792">
    <property type="entry name" value="Tscrpt_reg_LuxR_C"/>
</dbReference>
<keyword evidence="3" id="KW-0804">Transcription</keyword>